<sequence length="219" mass="26049">MENEDFFGFIESRLKVTISEIIKAHLKFHNMDNFTVASTLYDRDIRKIEEFAQNTLHQILRPEEMLQFYGTHFEENPRLFVFSLLERMVISDIKRVCQEICGRNRQYTEDYDLDNNECDITTSDYLRDTPKCCDNCKEWINMQVNFKKEEAVIDTFKNARNTTDAVSINQDKDSRTVLYTNDITHFCPDSTEQRGVSKFFGPIRKLFLAKNKMTKRFKR</sequence>
<keyword evidence="2" id="KW-1185">Reference proteome</keyword>
<protein>
    <submittedName>
        <fullName evidence="1">Uncharacterized protein</fullName>
    </submittedName>
</protein>
<dbReference type="EMBL" id="JARQZJ010000052">
    <property type="protein sequence ID" value="KAK9878632.1"/>
    <property type="molecule type" value="Genomic_DNA"/>
</dbReference>
<proteinExistence type="predicted"/>
<dbReference type="Proteomes" id="UP001431783">
    <property type="component" value="Unassembled WGS sequence"/>
</dbReference>
<name>A0AAW1UD56_9CUCU</name>
<accession>A0AAW1UD56</accession>
<organism evidence="1 2">
    <name type="scientific">Henosepilachna vigintioctopunctata</name>
    <dbReference type="NCBI Taxonomy" id="420089"/>
    <lineage>
        <taxon>Eukaryota</taxon>
        <taxon>Metazoa</taxon>
        <taxon>Ecdysozoa</taxon>
        <taxon>Arthropoda</taxon>
        <taxon>Hexapoda</taxon>
        <taxon>Insecta</taxon>
        <taxon>Pterygota</taxon>
        <taxon>Neoptera</taxon>
        <taxon>Endopterygota</taxon>
        <taxon>Coleoptera</taxon>
        <taxon>Polyphaga</taxon>
        <taxon>Cucujiformia</taxon>
        <taxon>Coccinelloidea</taxon>
        <taxon>Coccinellidae</taxon>
        <taxon>Epilachninae</taxon>
        <taxon>Epilachnini</taxon>
        <taxon>Henosepilachna</taxon>
    </lineage>
</organism>
<comment type="caution">
    <text evidence="1">The sequence shown here is derived from an EMBL/GenBank/DDBJ whole genome shotgun (WGS) entry which is preliminary data.</text>
</comment>
<reference evidence="1 2" key="1">
    <citation type="submission" date="2023-03" db="EMBL/GenBank/DDBJ databases">
        <title>Genome insight into feeding habits of ladybird beetles.</title>
        <authorList>
            <person name="Li H.-S."/>
            <person name="Huang Y.-H."/>
            <person name="Pang H."/>
        </authorList>
    </citation>
    <scope>NUCLEOTIDE SEQUENCE [LARGE SCALE GENOMIC DNA]</scope>
    <source>
        <strain evidence="1">SYSU_2023b</strain>
        <tissue evidence="1">Whole body</tissue>
    </source>
</reference>
<evidence type="ECO:0000313" key="1">
    <source>
        <dbReference type="EMBL" id="KAK9878632.1"/>
    </source>
</evidence>
<dbReference type="AlphaFoldDB" id="A0AAW1UD56"/>
<evidence type="ECO:0000313" key="2">
    <source>
        <dbReference type="Proteomes" id="UP001431783"/>
    </source>
</evidence>
<gene>
    <name evidence="1" type="ORF">WA026_023082</name>
</gene>